<dbReference type="PROSITE" id="PS50110">
    <property type="entry name" value="RESPONSE_REGULATORY"/>
    <property type="match status" value="1"/>
</dbReference>
<feature type="modified residue" description="4-aspartylphosphate" evidence="4">
    <location>
        <position position="55"/>
    </location>
</feature>
<feature type="domain" description="HTH araC/xylS-type" evidence="6">
    <location>
        <begin position="414"/>
        <end position="512"/>
    </location>
</feature>
<keyword evidence="1" id="KW-0805">Transcription regulation</keyword>
<dbReference type="InterPro" id="IPR011006">
    <property type="entry name" value="CheY-like_superfamily"/>
</dbReference>
<evidence type="ECO:0000259" key="7">
    <source>
        <dbReference type="PROSITE" id="PS50110"/>
    </source>
</evidence>
<evidence type="ECO:0000256" key="5">
    <source>
        <dbReference type="SAM" id="Coils"/>
    </source>
</evidence>
<keyword evidence="4" id="KW-0597">Phosphoprotein</keyword>
<dbReference type="SUPFAM" id="SSF46689">
    <property type="entry name" value="Homeodomain-like"/>
    <property type="match status" value="2"/>
</dbReference>
<keyword evidence="3" id="KW-0804">Transcription</keyword>
<reference evidence="8 9" key="1">
    <citation type="submission" date="2016-11" db="EMBL/GenBank/DDBJ databases">
        <title>Paenibacillus species isolates.</title>
        <authorList>
            <person name="Beno S.M."/>
        </authorList>
    </citation>
    <scope>NUCLEOTIDE SEQUENCE [LARGE SCALE GENOMIC DNA]</scope>
    <source>
        <strain evidence="8 9">FSL H7-0443</strain>
    </source>
</reference>
<proteinExistence type="predicted"/>
<evidence type="ECO:0000313" key="8">
    <source>
        <dbReference type="EMBL" id="OME69845.1"/>
    </source>
</evidence>
<dbReference type="EMBL" id="MPTW01000006">
    <property type="protein sequence ID" value="OME69845.1"/>
    <property type="molecule type" value="Genomic_DNA"/>
</dbReference>
<evidence type="ECO:0000256" key="2">
    <source>
        <dbReference type="ARBA" id="ARBA00023125"/>
    </source>
</evidence>
<dbReference type="AlphaFoldDB" id="A0A1R0ZGR0"/>
<dbReference type="GO" id="GO:0003700">
    <property type="term" value="F:DNA-binding transcription factor activity"/>
    <property type="evidence" value="ECO:0007669"/>
    <property type="project" value="InterPro"/>
</dbReference>
<dbReference type="Gene3D" id="1.10.10.60">
    <property type="entry name" value="Homeodomain-like"/>
    <property type="match status" value="2"/>
</dbReference>
<dbReference type="CDD" id="cd17536">
    <property type="entry name" value="REC_YesN-like"/>
    <property type="match status" value="1"/>
</dbReference>
<dbReference type="PANTHER" id="PTHR43280:SF10">
    <property type="entry name" value="REGULATORY PROTEIN POCR"/>
    <property type="match status" value="1"/>
</dbReference>
<dbReference type="SMART" id="SM00342">
    <property type="entry name" value="HTH_ARAC"/>
    <property type="match status" value="1"/>
</dbReference>
<gene>
    <name evidence="8" type="ORF">BSK65_13000</name>
</gene>
<evidence type="ECO:0000256" key="3">
    <source>
        <dbReference type="ARBA" id="ARBA00023163"/>
    </source>
</evidence>
<dbReference type="Pfam" id="PF12833">
    <property type="entry name" value="HTH_18"/>
    <property type="match status" value="1"/>
</dbReference>
<dbReference type="GO" id="GO:0043565">
    <property type="term" value="F:sequence-specific DNA binding"/>
    <property type="evidence" value="ECO:0007669"/>
    <property type="project" value="InterPro"/>
</dbReference>
<dbReference type="PROSITE" id="PS00041">
    <property type="entry name" value="HTH_ARAC_FAMILY_1"/>
    <property type="match status" value="1"/>
</dbReference>
<dbReference type="InterPro" id="IPR020449">
    <property type="entry name" value="Tscrpt_reg_AraC-type_HTH"/>
</dbReference>
<dbReference type="InterPro" id="IPR001789">
    <property type="entry name" value="Sig_transdc_resp-reg_receiver"/>
</dbReference>
<dbReference type="InterPro" id="IPR018060">
    <property type="entry name" value="HTH_AraC"/>
</dbReference>
<feature type="coiled-coil region" evidence="5">
    <location>
        <begin position="116"/>
        <end position="143"/>
    </location>
</feature>
<dbReference type="Proteomes" id="UP000187425">
    <property type="component" value="Unassembled WGS sequence"/>
</dbReference>
<keyword evidence="2 8" id="KW-0238">DNA-binding</keyword>
<evidence type="ECO:0000259" key="6">
    <source>
        <dbReference type="PROSITE" id="PS01124"/>
    </source>
</evidence>
<evidence type="ECO:0000256" key="1">
    <source>
        <dbReference type="ARBA" id="ARBA00023015"/>
    </source>
</evidence>
<dbReference type="PANTHER" id="PTHR43280">
    <property type="entry name" value="ARAC-FAMILY TRANSCRIPTIONAL REGULATOR"/>
    <property type="match status" value="1"/>
</dbReference>
<accession>A0A1R0ZGR0</accession>
<dbReference type="OrthoDB" id="9794370at2"/>
<dbReference type="PRINTS" id="PR00032">
    <property type="entry name" value="HTHARAC"/>
</dbReference>
<name>A0A1R0ZGR0_9BACL</name>
<protein>
    <submittedName>
        <fullName evidence="8">DNA-binding response regulator</fullName>
    </submittedName>
</protein>
<dbReference type="InterPro" id="IPR018062">
    <property type="entry name" value="HTH_AraC-typ_CS"/>
</dbReference>
<evidence type="ECO:0000256" key="4">
    <source>
        <dbReference type="PROSITE-ProRule" id="PRU00169"/>
    </source>
</evidence>
<dbReference type="PROSITE" id="PS01124">
    <property type="entry name" value="HTH_ARAC_FAMILY_2"/>
    <property type="match status" value="1"/>
</dbReference>
<keyword evidence="5" id="KW-0175">Coiled coil</keyword>
<dbReference type="Gene3D" id="3.40.50.2300">
    <property type="match status" value="1"/>
</dbReference>
<evidence type="ECO:0000313" key="9">
    <source>
        <dbReference type="Proteomes" id="UP000187425"/>
    </source>
</evidence>
<sequence>MYSIFLVDDEEIGLEMMRDYIRWEEMGIYVVGTASNGREALEKIEAIRPDIILTDVQMPIMNGIEMAKKIHESYDWMQLMFLTGHDEFNYVKSALNVGAVGYLLKPLDLNEIGSVIAKVKQRCEEVQMKKRSMEAAKTNLLKELSYEKNAEHAADLATSYCKLTRESERNRYAMALFSIDPIEAEGEQQSLEDCKNRLVAFLDHFFKSKNIETVFVPYKDGEVGVFMEARQQPGYYAWEDLAAAIRSGLDFTVTAAVGAQETELTEVHCLYKQTREILNERFYKGTGSIIHALAISNQFDSEHVPPFNRKEWFEAINQLDFEQAAQKLHQYFEGLATLRIKKKNICDWAIDLVDELLEQLHQPVPEGVKRAELYHSIYNALTLNEIEDLILGTAGNAMSLLGERLMDKNTKLVHKVRSVIDQNFDQPITINSLSDQVYLSPNYLRSIFKDKTGITIHDYLTRIRLDKATELLADGSLKIQDIAQRVGYESTSYFISLFLKNQGVTPNEYRKSL</sequence>
<dbReference type="InterPro" id="IPR009057">
    <property type="entry name" value="Homeodomain-like_sf"/>
</dbReference>
<dbReference type="SUPFAM" id="SSF52172">
    <property type="entry name" value="CheY-like"/>
    <property type="match status" value="1"/>
</dbReference>
<dbReference type="SMART" id="SM00448">
    <property type="entry name" value="REC"/>
    <property type="match status" value="1"/>
</dbReference>
<dbReference type="GO" id="GO:0000160">
    <property type="term" value="P:phosphorelay signal transduction system"/>
    <property type="evidence" value="ECO:0007669"/>
    <property type="project" value="InterPro"/>
</dbReference>
<dbReference type="Pfam" id="PF00072">
    <property type="entry name" value="Response_reg"/>
    <property type="match status" value="1"/>
</dbReference>
<dbReference type="RefSeq" id="WP_076284715.1">
    <property type="nucleotide sequence ID" value="NZ_MPTW01000006.1"/>
</dbReference>
<organism evidence="8 9">
    <name type="scientific">Paenibacillus odorifer</name>
    <dbReference type="NCBI Taxonomy" id="189426"/>
    <lineage>
        <taxon>Bacteria</taxon>
        <taxon>Bacillati</taxon>
        <taxon>Bacillota</taxon>
        <taxon>Bacilli</taxon>
        <taxon>Bacillales</taxon>
        <taxon>Paenibacillaceae</taxon>
        <taxon>Paenibacillus</taxon>
    </lineage>
</organism>
<feature type="domain" description="Response regulatory" evidence="7">
    <location>
        <begin position="3"/>
        <end position="120"/>
    </location>
</feature>
<comment type="caution">
    <text evidence="8">The sequence shown here is derived from an EMBL/GenBank/DDBJ whole genome shotgun (WGS) entry which is preliminary data.</text>
</comment>